<feature type="region of interest" description="Disordered" evidence="1">
    <location>
        <begin position="1"/>
        <end position="82"/>
    </location>
</feature>
<protein>
    <submittedName>
        <fullName evidence="2">Uncharacterized protein</fullName>
    </submittedName>
</protein>
<dbReference type="EMBL" id="CM029053">
    <property type="protein sequence ID" value="KAG2551855.1"/>
    <property type="molecule type" value="Genomic_DNA"/>
</dbReference>
<proteinExistence type="predicted"/>
<feature type="compositionally biased region" description="Basic residues" evidence="1">
    <location>
        <begin position="25"/>
        <end position="54"/>
    </location>
</feature>
<reference evidence="2" key="1">
    <citation type="submission" date="2020-05" db="EMBL/GenBank/DDBJ databases">
        <title>WGS assembly of Panicum virgatum.</title>
        <authorList>
            <person name="Lovell J.T."/>
            <person name="Jenkins J."/>
            <person name="Shu S."/>
            <person name="Juenger T.E."/>
            <person name="Schmutz J."/>
        </authorList>
    </citation>
    <scope>NUCLEOTIDE SEQUENCE</scope>
    <source>
        <strain evidence="2">AP13</strain>
    </source>
</reference>
<name>A0A8T0NTH9_PANVG</name>
<dbReference type="Proteomes" id="UP000823388">
    <property type="component" value="Chromosome 9K"/>
</dbReference>
<evidence type="ECO:0000313" key="2">
    <source>
        <dbReference type="EMBL" id="KAG2551855.1"/>
    </source>
</evidence>
<accession>A0A8T0NTH9</accession>
<evidence type="ECO:0000313" key="3">
    <source>
        <dbReference type="Proteomes" id="UP000823388"/>
    </source>
</evidence>
<sequence>MMLRPVGRHAGDRRAMPRGRTTSRVWKRGRRTMRRRATRRTASGRRPWRRRAGGGRRGSGVRRADGPWDRQPVQLGQTWKYG</sequence>
<organism evidence="2 3">
    <name type="scientific">Panicum virgatum</name>
    <name type="common">Blackwell switchgrass</name>
    <dbReference type="NCBI Taxonomy" id="38727"/>
    <lineage>
        <taxon>Eukaryota</taxon>
        <taxon>Viridiplantae</taxon>
        <taxon>Streptophyta</taxon>
        <taxon>Embryophyta</taxon>
        <taxon>Tracheophyta</taxon>
        <taxon>Spermatophyta</taxon>
        <taxon>Magnoliopsida</taxon>
        <taxon>Liliopsida</taxon>
        <taxon>Poales</taxon>
        <taxon>Poaceae</taxon>
        <taxon>PACMAD clade</taxon>
        <taxon>Panicoideae</taxon>
        <taxon>Panicodae</taxon>
        <taxon>Paniceae</taxon>
        <taxon>Panicinae</taxon>
        <taxon>Panicum</taxon>
        <taxon>Panicum sect. Hiantes</taxon>
    </lineage>
</organism>
<keyword evidence="3" id="KW-1185">Reference proteome</keyword>
<evidence type="ECO:0000256" key="1">
    <source>
        <dbReference type="SAM" id="MobiDB-lite"/>
    </source>
</evidence>
<dbReference type="AlphaFoldDB" id="A0A8T0NTH9"/>
<comment type="caution">
    <text evidence="2">The sequence shown here is derived from an EMBL/GenBank/DDBJ whole genome shotgun (WGS) entry which is preliminary data.</text>
</comment>
<gene>
    <name evidence="2" type="ORF">PVAP13_9KG447985</name>
</gene>